<dbReference type="OrthoDB" id="272370at2759"/>
<dbReference type="Gene3D" id="3.30.200.110">
    <property type="entry name" value="Inositol-pentakisphosphate 2-kinase, N-lobe"/>
    <property type="match status" value="1"/>
</dbReference>
<keyword evidence="7 8" id="KW-0067">ATP-binding</keyword>
<dbReference type="GO" id="GO:0032958">
    <property type="term" value="P:inositol phosphate biosynthetic process"/>
    <property type="evidence" value="ECO:0007669"/>
    <property type="project" value="TreeGrafter"/>
</dbReference>
<dbReference type="EC" id="2.7.1.158" evidence="2 8"/>
<dbReference type="GO" id="GO:0035299">
    <property type="term" value="F:inositol-1,3,4,5,6-pentakisphosphate 2-kinase activity"/>
    <property type="evidence" value="ECO:0007669"/>
    <property type="project" value="UniProtKB-EC"/>
</dbReference>
<dbReference type="GO" id="GO:0005524">
    <property type="term" value="F:ATP binding"/>
    <property type="evidence" value="ECO:0007669"/>
    <property type="project" value="UniProtKB-KW"/>
</dbReference>
<organism evidence="9 10">
    <name type="scientific">Cylindrobasidium torrendii FP15055 ss-10</name>
    <dbReference type="NCBI Taxonomy" id="1314674"/>
    <lineage>
        <taxon>Eukaryota</taxon>
        <taxon>Fungi</taxon>
        <taxon>Dikarya</taxon>
        <taxon>Basidiomycota</taxon>
        <taxon>Agaricomycotina</taxon>
        <taxon>Agaricomycetes</taxon>
        <taxon>Agaricomycetidae</taxon>
        <taxon>Agaricales</taxon>
        <taxon>Marasmiineae</taxon>
        <taxon>Physalacriaceae</taxon>
        <taxon>Cylindrobasidium</taxon>
    </lineage>
</organism>
<evidence type="ECO:0000313" key="9">
    <source>
        <dbReference type="EMBL" id="KIY71032.1"/>
    </source>
</evidence>
<evidence type="ECO:0000256" key="8">
    <source>
        <dbReference type="RuleBase" id="RU364126"/>
    </source>
</evidence>
<evidence type="ECO:0000256" key="7">
    <source>
        <dbReference type="ARBA" id="ARBA00022840"/>
    </source>
</evidence>
<evidence type="ECO:0000256" key="1">
    <source>
        <dbReference type="ARBA" id="ARBA00001774"/>
    </source>
</evidence>
<dbReference type="PANTHER" id="PTHR14456">
    <property type="entry name" value="INOSITOL POLYPHOSPHATE KINASE 1"/>
    <property type="match status" value="1"/>
</dbReference>
<name>A0A0D7BKM9_9AGAR</name>
<sequence>MSNSPVEISVLSTRPADWRYVSEGGATAVFSYVGPANASFDGMVLRLRKAGVSTPVLEKVLSQEFEFGSAAQGAERVDEPDDASIVFQEQCMEKLIPPVHLPRLSSVRVDQTWLEEFARFHNASRPLVRSVAGGIDPARTKAVLANDLVGGSGLAVEIKPKWSFLPNLKYLSDSTLPVKSRTCRFCMHSHIRDSNGEAVSIGYCPLDLFSNDPARMKKAVHSLYDNWVKSEGQVNNLKVFVKGKKISFKERFSMLQAGEESDEELRETFSDAIMRLLVGTPVLQLLNRIQRTLDPLDIEGVWHLWRQAHPTSAHLAQNEANPTLADWTAFIDSYHSRVHFTSEEPKVEDLRYHLIAYLLSATFKDCSIIVRMPLLDPARTLETVNQENVTIIDLDPKNMDRLKKWHDLDTIIAWEYSTIPEAERKTCSDGWDLKAASTS</sequence>
<comment type="function">
    <text evidence="8">Phosphorylates Ins(1,3,4,5,6)P5 at position 2 to form Ins(1,2,3,4,5,6)P6 (InsP6 or phytate).</text>
</comment>
<dbReference type="GO" id="GO:0005634">
    <property type="term" value="C:nucleus"/>
    <property type="evidence" value="ECO:0007669"/>
    <property type="project" value="TreeGrafter"/>
</dbReference>
<dbReference type="EMBL" id="KN880459">
    <property type="protein sequence ID" value="KIY71032.1"/>
    <property type="molecule type" value="Genomic_DNA"/>
</dbReference>
<dbReference type="InterPro" id="IPR043001">
    <property type="entry name" value="IP5_2-K_N_lobe"/>
</dbReference>
<evidence type="ECO:0000256" key="4">
    <source>
        <dbReference type="ARBA" id="ARBA00022679"/>
    </source>
</evidence>
<dbReference type="AlphaFoldDB" id="A0A0D7BKM9"/>
<dbReference type="InterPro" id="IPR009286">
    <property type="entry name" value="Ins_P5_2-kin"/>
</dbReference>
<dbReference type="STRING" id="1314674.A0A0D7BKM9"/>
<proteinExistence type="predicted"/>
<reference evidence="9 10" key="1">
    <citation type="journal article" date="2015" name="Fungal Genet. Biol.">
        <title>Evolution of novel wood decay mechanisms in Agaricales revealed by the genome sequences of Fistulina hepatica and Cylindrobasidium torrendii.</title>
        <authorList>
            <person name="Floudas D."/>
            <person name="Held B.W."/>
            <person name="Riley R."/>
            <person name="Nagy L.G."/>
            <person name="Koehler G."/>
            <person name="Ransdell A.S."/>
            <person name="Younus H."/>
            <person name="Chow J."/>
            <person name="Chiniquy J."/>
            <person name="Lipzen A."/>
            <person name="Tritt A."/>
            <person name="Sun H."/>
            <person name="Haridas S."/>
            <person name="LaButti K."/>
            <person name="Ohm R.A."/>
            <person name="Kues U."/>
            <person name="Blanchette R.A."/>
            <person name="Grigoriev I.V."/>
            <person name="Minto R.E."/>
            <person name="Hibbett D.S."/>
        </authorList>
    </citation>
    <scope>NUCLEOTIDE SEQUENCE [LARGE SCALE GENOMIC DNA]</scope>
    <source>
        <strain evidence="9 10">FP15055 ss-10</strain>
    </source>
</reference>
<keyword evidence="5 8" id="KW-0547">Nucleotide-binding</keyword>
<keyword evidence="6 8" id="KW-0418">Kinase</keyword>
<evidence type="ECO:0000256" key="2">
    <source>
        <dbReference type="ARBA" id="ARBA00012023"/>
    </source>
</evidence>
<evidence type="ECO:0000313" key="10">
    <source>
        <dbReference type="Proteomes" id="UP000054007"/>
    </source>
</evidence>
<comment type="catalytic activity">
    <reaction evidence="1 8">
        <text>1D-myo-inositol 1,3,4,5,6-pentakisphosphate + ATP = 1D-myo-inositol hexakisphosphate + ADP + H(+)</text>
        <dbReference type="Rhea" id="RHEA:20313"/>
        <dbReference type="ChEBI" id="CHEBI:15378"/>
        <dbReference type="ChEBI" id="CHEBI:30616"/>
        <dbReference type="ChEBI" id="CHEBI:57733"/>
        <dbReference type="ChEBI" id="CHEBI:58130"/>
        <dbReference type="ChEBI" id="CHEBI:456216"/>
        <dbReference type="EC" id="2.7.1.158"/>
    </reaction>
</comment>
<accession>A0A0D7BKM9</accession>
<dbReference type="PANTHER" id="PTHR14456:SF2">
    <property type="entry name" value="INOSITOL-PENTAKISPHOSPHATE 2-KINASE"/>
    <property type="match status" value="1"/>
</dbReference>
<gene>
    <name evidence="9" type="ORF">CYLTODRAFT_487537</name>
</gene>
<evidence type="ECO:0000256" key="6">
    <source>
        <dbReference type="ARBA" id="ARBA00022777"/>
    </source>
</evidence>
<evidence type="ECO:0000256" key="3">
    <source>
        <dbReference type="ARBA" id="ARBA00014846"/>
    </source>
</evidence>
<evidence type="ECO:0000256" key="5">
    <source>
        <dbReference type="ARBA" id="ARBA00022741"/>
    </source>
</evidence>
<keyword evidence="10" id="KW-1185">Reference proteome</keyword>
<dbReference type="Proteomes" id="UP000054007">
    <property type="component" value="Unassembled WGS sequence"/>
</dbReference>
<protein>
    <recommendedName>
        <fullName evidence="3 8">Inositol-pentakisphosphate 2-kinase</fullName>
        <ecNumber evidence="2 8">2.7.1.158</ecNumber>
    </recommendedName>
</protein>
<keyword evidence="4 8" id="KW-0808">Transferase</keyword>
<comment type="domain">
    <text evidence="8">The EXKPK motif is conserved in inositol-pentakisphosphate 2-kinases of both family 1 and 2.</text>
</comment>
<dbReference type="Pfam" id="PF06090">
    <property type="entry name" value="Ins_P5_2-kin"/>
    <property type="match status" value="1"/>
</dbReference>